<protein>
    <recommendedName>
        <fullName evidence="4">DUF155 domain-containing protein</fullName>
    </recommendedName>
</protein>
<name>A0AAE0LZI1_9PEZI</name>
<dbReference type="PANTHER" id="PTHR16255:SF15">
    <property type="entry name" value="SPORULATION PROTEIN RMD1"/>
    <property type="match status" value="1"/>
</dbReference>
<feature type="compositionally biased region" description="Low complexity" evidence="2">
    <location>
        <begin position="58"/>
        <end position="69"/>
    </location>
</feature>
<keyword evidence="6" id="KW-1185">Reference proteome</keyword>
<dbReference type="Proteomes" id="UP001283341">
    <property type="component" value="Unassembled WGS sequence"/>
</dbReference>
<dbReference type="GO" id="GO:0005739">
    <property type="term" value="C:mitochondrion"/>
    <property type="evidence" value="ECO:0007669"/>
    <property type="project" value="UniProtKB-ARBA"/>
</dbReference>
<evidence type="ECO:0000313" key="6">
    <source>
        <dbReference type="Proteomes" id="UP001283341"/>
    </source>
</evidence>
<keyword evidence="3" id="KW-0472">Membrane</keyword>
<dbReference type="PANTHER" id="PTHR16255">
    <property type="entry name" value="REQUIRED FOR MEIOTIC NUCLEAR DIVISION PROTEIN 1 HOMOLOG"/>
    <property type="match status" value="1"/>
</dbReference>
<evidence type="ECO:0000256" key="2">
    <source>
        <dbReference type="SAM" id="MobiDB-lite"/>
    </source>
</evidence>
<dbReference type="AlphaFoldDB" id="A0AAE0LZI1"/>
<dbReference type="InterPro" id="IPR003734">
    <property type="entry name" value="DUF155"/>
</dbReference>
<organism evidence="5 6">
    <name type="scientific">Apodospora peruviana</name>
    <dbReference type="NCBI Taxonomy" id="516989"/>
    <lineage>
        <taxon>Eukaryota</taxon>
        <taxon>Fungi</taxon>
        <taxon>Dikarya</taxon>
        <taxon>Ascomycota</taxon>
        <taxon>Pezizomycotina</taxon>
        <taxon>Sordariomycetes</taxon>
        <taxon>Sordariomycetidae</taxon>
        <taxon>Sordariales</taxon>
        <taxon>Lasiosphaeriaceae</taxon>
        <taxon>Apodospora</taxon>
    </lineage>
</organism>
<sequence length="553" mass="60674">MASSAVSEATPLLPPAPTSPETATRPPRPPRNVTFNPNPVSKTIEPEPGYRPPPLQRAAAAATATGSAAHSYYGPPSPSAISTGGLGGGPPMLSALNGKLRRRNSHGGATGGAGTGLPLTASSPGGMGSGFAQHQPKIGPQRSTKNAQKLKLLPNPEVDDEDEESGRDVYSQYTRIKDPTARRDAARLGKADRGRLPRVTAYCTANKYQMDGLMRFLKGRGKGRGANPKLIDECIYTPFSYNAKQVESSQQEQAIQVHSRPLNAYERRHSDTEVMEADTHSVPGNNNGGYRSEEGAGGDELLSRGLDDESVLADEITEFDIHVHTPEVFLFDYGVVVIWGMSEAHEKRFLKEIAKFETEKLAPDDMEAEFFNFYYTHEYQARIYNDFITLRDKNNYMTKLAISHALAQSVKTSLFEELIASTIDTCKDIPTQIALTGKIALSRTEINMQIGELFILRINVHLNGSVLDTPELFWVEPQLEPVYQAVRSYLEMDQRVGLLTERLDVIADLLAVLKDQLSHGHGEKLEWIVIVLIAAEILVALINIVVDLWAGVD</sequence>
<evidence type="ECO:0000259" key="4">
    <source>
        <dbReference type="Pfam" id="PF02582"/>
    </source>
</evidence>
<dbReference type="EMBL" id="JAUEDM010000007">
    <property type="protein sequence ID" value="KAK3313487.1"/>
    <property type="molecule type" value="Genomic_DNA"/>
</dbReference>
<feature type="domain" description="DUF155" evidence="4">
    <location>
        <begin position="328"/>
        <end position="499"/>
    </location>
</feature>
<keyword evidence="3" id="KW-1133">Transmembrane helix</keyword>
<comment type="similarity">
    <text evidence="1">Belongs to the RMD1/sif2 family.</text>
</comment>
<evidence type="ECO:0000256" key="1">
    <source>
        <dbReference type="ARBA" id="ARBA00008306"/>
    </source>
</evidence>
<feature type="region of interest" description="Disordered" evidence="2">
    <location>
        <begin position="1"/>
        <end position="169"/>
    </location>
</feature>
<evidence type="ECO:0000313" key="5">
    <source>
        <dbReference type="EMBL" id="KAK3313487.1"/>
    </source>
</evidence>
<feature type="compositionally biased region" description="Low complexity" evidence="2">
    <location>
        <begin position="19"/>
        <end position="40"/>
    </location>
</feature>
<reference evidence="5" key="1">
    <citation type="journal article" date="2023" name="Mol. Phylogenet. Evol.">
        <title>Genome-scale phylogeny and comparative genomics of the fungal order Sordariales.</title>
        <authorList>
            <person name="Hensen N."/>
            <person name="Bonometti L."/>
            <person name="Westerberg I."/>
            <person name="Brannstrom I.O."/>
            <person name="Guillou S."/>
            <person name="Cros-Aarteil S."/>
            <person name="Calhoun S."/>
            <person name="Haridas S."/>
            <person name="Kuo A."/>
            <person name="Mondo S."/>
            <person name="Pangilinan J."/>
            <person name="Riley R."/>
            <person name="LaButti K."/>
            <person name="Andreopoulos B."/>
            <person name="Lipzen A."/>
            <person name="Chen C."/>
            <person name="Yan M."/>
            <person name="Daum C."/>
            <person name="Ng V."/>
            <person name="Clum A."/>
            <person name="Steindorff A."/>
            <person name="Ohm R.A."/>
            <person name="Martin F."/>
            <person name="Silar P."/>
            <person name="Natvig D.O."/>
            <person name="Lalanne C."/>
            <person name="Gautier V."/>
            <person name="Ament-Velasquez S.L."/>
            <person name="Kruys A."/>
            <person name="Hutchinson M.I."/>
            <person name="Powell A.J."/>
            <person name="Barry K."/>
            <person name="Miller A.N."/>
            <person name="Grigoriev I.V."/>
            <person name="Debuchy R."/>
            <person name="Gladieux P."/>
            <person name="Hiltunen Thoren M."/>
            <person name="Johannesson H."/>
        </authorList>
    </citation>
    <scope>NUCLEOTIDE SEQUENCE</scope>
    <source>
        <strain evidence="5">CBS 118394</strain>
    </source>
</reference>
<evidence type="ECO:0000256" key="3">
    <source>
        <dbReference type="SAM" id="Phobius"/>
    </source>
</evidence>
<comment type="caution">
    <text evidence="5">The sequence shown here is derived from an EMBL/GenBank/DDBJ whole genome shotgun (WGS) entry which is preliminary data.</text>
</comment>
<gene>
    <name evidence="5" type="ORF">B0H66DRAFT_629402</name>
</gene>
<dbReference type="InterPro" id="IPR051624">
    <property type="entry name" value="RMD1/Sad1-interacting"/>
</dbReference>
<dbReference type="Pfam" id="PF02582">
    <property type="entry name" value="DUF155"/>
    <property type="match status" value="1"/>
</dbReference>
<feature type="transmembrane region" description="Helical" evidence="3">
    <location>
        <begin position="527"/>
        <end position="550"/>
    </location>
</feature>
<reference evidence="5" key="2">
    <citation type="submission" date="2023-06" db="EMBL/GenBank/DDBJ databases">
        <authorList>
            <consortium name="Lawrence Berkeley National Laboratory"/>
            <person name="Haridas S."/>
            <person name="Hensen N."/>
            <person name="Bonometti L."/>
            <person name="Westerberg I."/>
            <person name="Brannstrom I.O."/>
            <person name="Guillou S."/>
            <person name="Cros-Aarteil S."/>
            <person name="Calhoun S."/>
            <person name="Kuo A."/>
            <person name="Mondo S."/>
            <person name="Pangilinan J."/>
            <person name="Riley R."/>
            <person name="Labutti K."/>
            <person name="Andreopoulos B."/>
            <person name="Lipzen A."/>
            <person name="Chen C."/>
            <person name="Yanf M."/>
            <person name="Daum C."/>
            <person name="Ng V."/>
            <person name="Clum A."/>
            <person name="Steindorff A."/>
            <person name="Ohm R."/>
            <person name="Martin F."/>
            <person name="Silar P."/>
            <person name="Natvig D."/>
            <person name="Lalanne C."/>
            <person name="Gautier V."/>
            <person name="Ament-Velasquez S.L."/>
            <person name="Kruys A."/>
            <person name="Hutchinson M.I."/>
            <person name="Powell A.J."/>
            <person name="Barry K."/>
            <person name="Miller A.N."/>
            <person name="Grigoriev I.V."/>
            <person name="Debuchy R."/>
            <person name="Gladieux P."/>
            <person name="Thoren M.H."/>
            <person name="Johannesson H."/>
        </authorList>
    </citation>
    <scope>NUCLEOTIDE SEQUENCE</scope>
    <source>
        <strain evidence="5">CBS 118394</strain>
    </source>
</reference>
<keyword evidence="3" id="KW-0812">Transmembrane</keyword>
<proteinExistence type="inferred from homology"/>
<feature type="region of interest" description="Disordered" evidence="2">
    <location>
        <begin position="275"/>
        <end position="296"/>
    </location>
</feature>
<accession>A0AAE0LZI1</accession>